<dbReference type="EMBL" id="QJKJ01002439">
    <property type="protein sequence ID" value="RDY02878.1"/>
    <property type="molecule type" value="Genomic_DNA"/>
</dbReference>
<feature type="transmembrane region" description="Helical" evidence="2">
    <location>
        <begin position="12"/>
        <end position="31"/>
    </location>
</feature>
<evidence type="ECO:0000313" key="4">
    <source>
        <dbReference type="EMBL" id="RDY02878.1"/>
    </source>
</evidence>
<evidence type="ECO:0000313" key="5">
    <source>
        <dbReference type="Proteomes" id="UP000257109"/>
    </source>
</evidence>
<organism evidence="4 5">
    <name type="scientific">Mucuna pruriens</name>
    <name type="common">Velvet bean</name>
    <name type="synonym">Dolichos pruriens</name>
    <dbReference type="NCBI Taxonomy" id="157652"/>
    <lineage>
        <taxon>Eukaryota</taxon>
        <taxon>Viridiplantae</taxon>
        <taxon>Streptophyta</taxon>
        <taxon>Embryophyta</taxon>
        <taxon>Tracheophyta</taxon>
        <taxon>Spermatophyta</taxon>
        <taxon>Magnoliopsida</taxon>
        <taxon>eudicotyledons</taxon>
        <taxon>Gunneridae</taxon>
        <taxon>Pentapetalae</taxon>
        <taxon>rosids</taxon>
        <taxon>fabids</taxon>
        <taxon>Fabales</taxon>
        <taxon>Fabaceae</taxon>
        <taxon>Papilionoideae</taxon>
        <taxon>50 kb inversion clade</taxon>
        <taxon>NPAAA clade</taxon>
        <taxon>indigoferoid/millettioid clade</taxon>
        <taxon>Phaseoleae</taxon>
        <taxon>Mucuna</taxon>
    </lineage>
</organism>
<comment type="caution">
    <text evidence="4">The sequence shown here is derived from an EMBL/GenBank/DDBJ whole genome shotgun (WGS) entry which is preliminary data.</text>
</comment>
<evidence type="ECO:0000256" key="2">
    <source>
        <dbReference type="SAM" id="Phobius"/>
    </source>
</evidence>
<protein>
    <submittedName>
        <fullName evidence="4">Isoaspartyl peptidase/L-asparaginase 2</fullName>
    </submittedName>
</protein>
<dbReference type="AlphaFoldDB" id="A0A371HJA3"/>
<feature type="non-terminal residue" evidence="4">
    <location>
        <position position="1"/>
    </location>
</feature>
<dbReference type="Proteomes" id="UP000257109">
    <property type="component" value="Unassembled WGS sequence"/>
</dbReference>
<proteinExistence type="inferred from homology"/>
<name>A0A371HJA3_MUCPR</name>
<dbReference type="InterPro" id="IPR007524">
    <property type="entry name" value="Pec_lyase_N"/>
</dbReference>
<sequence>MENVMVGNATKVAFILLVTLDVIIPCLRIGIGEFDNFLKAQAKEAYKIALDAYVLPPKDVTNELNLHHSYKVEGMVGLIAMSNFGDVAYGFNYNCMFMGCTIDDGFMEVRTYD</sequence>
<dbReference type="STRING" id="157652.A0A371HJA3"/>
<evidence type="ECO:0000256" key="1">
    <source>
        <dbReference type="ARBA" id="ARBA00010980"/>
    </source>
</evidence>
<keyword evidence="2" id="KW-0812">Transmembrane</keyword>
<evidence type="ECO:0000259" key="3">
    <source>
        <dbReference type="Pfam" id="PF04431"/>
    </source>
</evidence>
<dbReference type="GO" id="GO:0030570">
    <property type="term" value="F:pectate lyase activity"/>
    <property type="evidence" value="ECO:0007669"/>
    <property type="project" value="InterPro"/>
</dbReference>
<accession>A0A371HJA3</accession>
<keyword evidence="5" id="KW-1185">Reference proteome</keyword>
<feature type="domain" description="Pectate lyase N-terminal" evidence="3">
    <location>
        <begin position="31"/>
        <end position="74"/>
    </location>
</feature>
<dbReference type="Pfam" id="PF04431">
    <property type="entry name" value="Pec_lyase_N"/>
    <property type="match status" value="1"/>
</dbReference>
<dbReference type="OrthoDB" id="1421870at2759"/>
<keyword evidence="2" id="KW-0472">Membrane</keyword>
<reference evidence="4" key="1">
    <citation type="submission" date="2018-05" db="EMBL/GenBank/DDBJ databases">
        <title>Draft genome of Mucuna pruriens seed.</title>
        <authorList>
            <person name="Nnadi N.E."/>
            <person name="Vos R."/>
            <person name="Hasami M.H."/>
            <person name="Devisetty U.K."/>
            <person name="Aguiy J.C."/>
        </authorList>
    </citation>
    <scope>NUCLEOTIDE SEQUENCE [LARGE SCALE GENOMIC DNA]</scope>
    <source>
        <strain evidence="4">JCA_2017</strain>
    </source>
</reference>
<gene>
    <name evidence="4" type="ORF">CR513_13599</name>
</gene>
<comment type="similarity">
    <text evidence="1">Belongs to the polysaccharide lyase 1 family.</text>
</comment>
<keyword evidence="2" id="KW-1133">Transmembrane helix</keyword>